<feature type="region of interest" description="Disordered" evidence="1">
    <location>
        <begin position="46"/>
        <end position="109"/>
    </location>
</feature>
<feature type="compositionally biased region" description="Basic and acidic residues" evidence="1">
    <location>
        <begin position="46"/>
        <end position="63"/>
    </location>
</feature>
<gene>
    <name evidence="2" type="ORF">NDU88_000618</name>
</gene>
<dbReference type="Proteomes" id="UP001066276">
    <property type="component" value="Chromosome 3_2"/>
</dbReference>
<organism evidence="2 3">
    <name type="scientific">Pleurodeles waltl</name>
    <name type="common">Iberian ribbed newt</name>
    <dbReference type="NCBI Taxonomy" id="8319"/>
    <lineage>
        <taxon>Eukaryota</taxon>
        <taxon>Metazoa</taxon>
        <taxon>Chordata</taxon>
        <taxon>Craniata</taxon>
        <taxon>Vertebrata</taxon>
        <taxon>Euteleostomi</taxon>
        <taxon>Amphibia</taxon>
        <taxon>Batrachia</taxon>
        <taxon>Caudata</taxon>
        <taxon>Salamandroidea</taxon>
        <taxon>Salamandridae</taxon>
        <taxon>Pleurodelinae</taxon>
        <taxon>Pleurodeles</taxon>
    </lineage>
</organism>
<name>A0AAV7TFD3_PLEWA</name>
<dbReference type="EMBL" id="JANPWB010000006">
    <property type="protein sequence ID" value="KAJ1175330.1"/>
    <property type="molecule type" value="Genomic_DNA"/>
</dbReference>
<evidence type="ECO:0000313" key="2">
    <source>
        <dbReference type="EMBL" id="KAJ1175330.1"/>
    </source>
</evidence>
<comment type="caution">
    <text evidence="2">The sequence shown here is derived from an EMBL/GenBank/DDBJ whole genome shotgun (WGS) entry which is preliminary data.</text>
</comment>
<evidence type="ECO:0000313" key="3">
    <source>
        <dbReference type="Proteomes" id="UP001066276"/>
    </source>
</evidence>
<feature type="compositionally biased region" description="Basic and acidic residues" evidence="1">
    <location>
        <begin position="84"/>
        <end position="109"/>
    </location>
</feature>
<protein>
    <submittedName>
        <fullName evidence="2">Uncharacterized protein</fullName>
    </submittedName>
</protein>
<sequence>MTEELCDAHTSSQATTISKGATTHRRREWFRKQISMLEGYTTEVKEKDVRAAGEAEDASRSGLEEPEETHQVAGIGGRETQTGETERHLEGSLVLDLKEEKRMGEMEED</sequence>
<keyword evidence="3" id="KW-1185">Reference proteome</keyword>
<dbReference type="AlphaFoldDB" id="A0AAV7TFD3"/>
<accession>A0AAV7TFD3</accession>
<feature type="compositionally biased region" description="Polar residues" evidence="1">
    <location>
        <begin position="9"/>
        <end position="21"/>
    </location>
</feature>
<feature type="region of interest" description="Disordered" evidence="1">
    <location>
        <begin position="1"/>
        <end position="24"/>
    </location>
</feature>
<proteinExistence type="predicted"/>
<evidence type="ECO:0000256" key="1">
    <source>
        <dbReference type="SAM" id="MobiDB-lite"/>
    </source>
</evidence>
<reference evidence="2" key="1">
    <citation type="journal article" date="2022" name="bioRxiv">
        <title>Sequencing and chromosome-scale assembly of the giantPleurodeles waltlgenome.</title>
        <authorList>
            <person name="Brown T."/>
            <person name="Elewa A."/>
            <person name="Iarovenko S."/>
            <person name="Subramanian E."/>
            <person name="Araus A.J."/>
            <person name="Petzold A."/>
            <person name="Susuki M."/>
            <person name="Suzuki K.-i.T."/>
            <person name="Hayashi T."/>
            <person name="Toyoda A."/>
            <person name="Oliveira C."/>
            <person name="Osipova E."/>
            <person name="Leigh N.D."/>
            <person name="Simon A."/>
            <person name="Yun M.H."/>
        </authorList>
    </citation>
    <scope>NUCLEOTIDE SEQUENCE</scope>
    <source>
        <strain evidence="2">20211129_DDA</strain>
        <tissue evidence="2">Liver</tissue>
    </source>
</reference>